<feature type="transmembrane region" description="Helical" evidence="1">
    <location>
        <begin position="112"/>
        <end position="131"/>
    </location>
</feature>
<evidence type="ECO:0000313" key="3">
    <source>
        <dbReference type="EMBL" id="MBW72636.1"/>
    </source>
</evidence>
<proteinExistence type="predicted"/>
<feature type="signal peptide" evidence="2">
    <location>
        <begin position="1"/>
        <end position="26"/>
    </location>
</feature>
<keyword evidence="1" id="KW-1133">Transmembrane helix</keyword>
<dbReference type="EMBL" id="GGFL01008458">
    <property type="protein sequence ID" value="MBW72636.1"/>
    <property type="molecule type" value="Transcribed_RNA"/>
</dbReference>
<accession>A0A2M4D512</accession>
<keyword evidence="1" id="KW-0812">Transmembrane</keyword>
<feature type="chain" id="PRO_5014623756" description="Secreted protein" evidence="2">
    <location>
        <begin position="27"/>
        <end position="162"/>
    </location>
</feature>
<protein>
    <recommendedName>
        <fullName evidence="4">Secreted protein</fullName>
    </recommendedName>
</protein>
<organism evidence="3">
    <name type="scientific">Anopheles darlingi</name>
    <name type="common">Mosquito</name>
    <dbReference type="NCBI Taxonomy" id="43151"/>
    <lineage>
        <taxon>Eukaryota</taxon>
        <taxon>Metazoa</taxon>
        <taxon>Ecdysozoa</taxon>
        <taxon>Arthropoda</taxon>
        <taxon>Hexapoda</taxon>
        <taxon>Insecta</taxon>
        <taxon>Pterygota</taxon>
        <taxon>Neoptera</taxon>
        <taxon>Endopterygota</taxon>
        <taxon>Diptera</taxon>
        <taxon>Nematocera</taxon>
        <taxon>Culicoidea</taxon>
        <taxon>Culicidae</taxon>
        <taxon>Anophelinae</taxon>
        <taxon>Anopheles</taxon>
    </lineage>
</organism>
<evidence type="ECO:0008006" key="4">
    <source>
        <dbReference type="Google" id="ProtNLM"/>
    </source>
</evidence>
<reference evidence="3" key="1">
    <citation type="submission" date="2018-01" db="EMBL/GenBank/DDBJ databases">
        <title>An insight into the sialome of Amazonian anophelines.</title>
        <authorList>
            <person name="Ribeiro J.M."/>
            <person name="Scarpassa V."/>
            <person name="Calvo E."/>
        </authorList>
    </citation>
    <scope>NUCLEOTIDE SEQUENCE</scope>
</reference>
<keyword evidence="1" id="KW-0472">Membrane</keyword>
<evidence type="ECO:0000256" key="1">
    <source>
        <dbReference type="SAM" id="Phobius"/>
    </source>
</evidence>
<dbReference type="AlphaFoldDB" id="A0A2M4D512"/>
<keyword evidence="2" id="KW-0732">Signal</keyword>
<sequence>MLTLPLAASVAVVAVTITGATVAVTADEEEDEDDDPLPLVADDFGRDRFIVLPSSMDTFSSSRKIRLRGDTCCGCDDEEALPNTFRRLLLPTLSTDPNRKGPPATRVSLFEAFIAAAILCCCSVSVCKIVFKSLPPLRFRRPRIDVGWEVLGWMPKPFVTGW</sequence>
<name>A0A2M4D512_ANODA</name>
<evidence type="ECO:0000256" key="2">
    <source>
        <dbReference type="SAM" id="SignalP"/>
    </source>
</evidence>